<feature type="domain" description="RanBP2-type" evidence="5">
    <location>
        <begin position="176"/>
        <end position="204"/>
    </location>
</feature>
<comment type="caution">
    <text evidence="6">The sequence shown here is derived from an EMBL/GenBank/DDBJ whole genome shotgun (WGS) entry which is preliminary data.</text>
</comment>
<evidence type="ECO:0000313" key="6">
    <source>
        <dbReference type="EMBL" id="KAF7129952.1"/>
    </source>
</evidence>
<name>A0A834GB65_RHOSS</name>
<dbReference type="Proteomes" id="UP000626092">
    <property type="component" value="Unassembled WGS sequence"/>
</dbReference>
<dbReference type="GO" id="GO:0003729">
    <property type="term" value="F:mRNA binding"/>
    <property type="evidence" value="ECO:0007669"/>
    <property type="project" value="TreeGrafter"/>
</dbReference>
<evidence type="ECO:0000313" key="7">
    <source>
        <dbReference type="Proteomes" id="UP000626092"/>
    </source>
</evidence>
<proteinExistence type="predicted"/>
<dbReference type="FunFam" id="4.10.1060.10:FF:000013">
    <property type="entry name" value="Zinc finger, RanBP2-type protein"/>
    <property type="match status" value="1"/>
</dbReference>
<evidence type="ECO:0000256" key="2">
    <source>
        <dbReference type="ARBA" id="ARBA00022771"/>
    </source>
</evidence>
<dbReference type="OrthoDB" id="1878647at2759"/>
<dbReference type="InterPro" id="IPR001876">
    <property type="entry name" value="Znf_RanBP2"/>
</dbReference>
<organism evidence="6 7">
    <name type="scientific">Rhododendron simsii</name>
    <name type="common">Sims's rhododendron</name>
    <dbReference type="NCBI Taxonomy" id="118357"/>
    <lineage>
        <taxon>Eukaryota</taxon>
        <taxon>Viridiplantae</taxon>
        <taxon>Streptophyta</taxon>
        <taxon>Embryophyta</taxon>
        <taxon>Tracheophyta</taxon>
        <taxon>Spermatophyta</taxon>
        <taxon>Magnoliopsida</taxon>
        <taxon>eudicotyledons</taxon>
        <taxon>Gunneridae</taxon>
        <taxon>Pentapetalae</taxon>
        <taxon>asterids</taxon>
        <taxon>Ericales</taxon>
        <taxon>Ericaceae</taxon>
        <taxon>Ericoideae</taxon>
        <taxon>Rhodoreae</taxon>
        <taxon>Rhododendron</taxon>
    </lineage>
</organism>
<gene>
    <name evidence="6" type="ORF">RHSIM_Rhsim10G0213000</name>
</gene>
<sequence>MGGGEGSHTREGDWECSGCGNRNYAFRTLCNRCKQPRLLVDTKTPKDSKWLPRIGDWICTGCTNNNYASREKCKKCGQPKEVAAMPAIAMHGASLHTHPHYFARALGGPEQKMNIGLLGTGALQQSLPLSSSWSLGGADKYGIQQASPWPLGGNHSSGLSYTGQANLLPLVQKGWRNGDWICNCGFHNYSSRAECKKCNASMPQGRGFKLKPESCFRLDTYFNMRRAYCSEAAPLSLGTKRLASEELVHNWDNKRLNAGQALGLQHAYPAFDQVVVSGGNQTTGLYTPSPYASGSLATAPNLPVNLQFPYVAATPTLLGKGAKQWRDGDWMCTNCNNHNYASRSNCNRCKTQRDAPAQPVSVVA</sequence>
<dbReference type="PROSITE" id="PS01358">
    <property type="entry name" value="ZF_RANBP2_1"/>
    <property type="match status" value="3"/>
</dbReference>
<accession>A0A834GB65</accession>
<evidence type="ECO:0000259" key="5">
    <source>
        <dbReference type="PROSITE" id="PS50199"/>
    </source>
</evidence>
<protein>
    <recommendedName>
        <fullName evidence="5">RanBP2-type domain-containing protein</fullName>
    </recommendedName>
</protein>
<dbReference type="PANTHER" id="PTHR23111:SF71">
    <property type="entry name" value="RANBP2-TYPE DOMAIN-CONTAINING PROTEIN"/>
    <property type="match status" value="1"/>
</dbReference>
<evidence type="ECO:0000256" key="4">
    <source>
        <dbReference type="PROSITE-ProRule" id="PRU00322"/>
    </source>
</evidence>
<feature type="domain" description="RanBP2-type" evidence="5">
    <location>
        <begin position="10"/>
        <end position="39"/>
    </location>
</feature>
<feature type="domain" description="RanBP2-type" evidence="5">
    <location>
        <begin position="53"/>
        <end position="82"/>
    </location>
</feature>
<dbReference type="EMBL" id="WJXA01000010">
    <property type="protein sequence ID" value="KAF7129952.1"/>
    <property type="molecule type" value="Genomic_DNA"/>
</dbReference>
<dbReference type="PROSITE" id="PS50199">
    <property type="entry name" value="ZF_RANBP2_2"/>
    <property type="match status" value="4"/>
</dbReference>
<dbReference type="PANTHER" id="PTHR23111">
    <property type="entry name" value="ZINC FINGER PROTEIN"/>
    <property type="match status" value="1"/>
</dbReference>
<dbReference type="AlphaFoldDB" id="A0A834GB65"/>
<dbReference type="GO" id="GO:0008270">
    <property type="term" value="F:zinc ion binding"/>
    <property type="evidence" value="ECO:0007669"/>
    <property type="project" value="UniProtKB-KW"/>
</dbReference>
<feature type="domain" description="RanBP2-type" evidence="5">
    <location>
        <begin position="326"/>
        <end position="355"/>
    </location>
</feature>
<dbReference type="SMART" id="SM00547">
    <property type="entry name" value="ZnF_RBZ"/>
    <property type="match status" value="4"/>
</dbReference>
<dbReference type="InterPro" id="IPR036443">
    <property type="entry name" value="Znf_RanBP2_sf"/>
</dbReference>
<reference evidence="6" key="1">
    <citation type="submission" date="2019-11" db="EMBL/GenBank/DDBJ databases">
        <authorList>
            <person name="Liu Y."/>
            <person name="Hou J."/>
            <person name="Li T.-Q."/>
            <person name="Guan C.-H."/>
            <person name="Wu X."/>
            <person name="Wu H.-Z."/>
            <person name="Ling F."/>
            <person name="Zhang R."/>
            <person name="Shi X.-G."/>
            <person name="Ren J.-P."/>
            <person name="Chen E.-F."/>
            <person name="Sun J.-M."/>
        </authorList>
    </citation>
    <scope>NUCLEOTIDE SEQUENCE</scope>
    <source>
        <strain evidence="6">Adult_tree_wgs_1</strain>
        <tissue evidence="6">Leaves</tissue>
    </source>
</reference>
<keyword evidence="1" id="KW-0479">Metal-binding</keyword>
<keyword evidence="2 4" id="KW-0863">Zinc-finger</keyword>
<dbReference type="SUPFAM" id="SSF90209">
    <property type="entry name" value="Ran binding protein zinc finger-like"/>
    <property type="match status" value="4"/>
</dbReference>
<dbReference type="GO" id="GO:0005737">
    <property type="term" value="C:cytoplasm"/>
    <property type="evidence" value="ECO:0007669"/>
    <property type="project" value="TreeGrafter"/>
</dbReference>
<evidence type="ECO:0000256" key="1">
    <source>
        <dbReference type="ARBA" id="ARBA00022723"/>
    </source>
</evidence>
<keyword evidence="7" id="KW-1185">Reference proteome</keyword>
<dbReference type="Gene3D" id="4.10.1060.10">
    <property type="entry name" value="Zinc finger, RanBP2-type"/>
    <property type="match status" value="4"/>
</dbReference>
<evidence type="ECO:0000256" key="3">
    <source>
        <dbReference type="ARBA" id="ARBA00022833"/>
    </source>
</evidence>
<dbReference type="Pfam" id="PF00641">
    <property type="entry name" value="Zn_ribbon_RanBP"/>
    <property type="match status" value="3"/>
</dbReference>
<keyword evidence="3" id="KW-0862">Zinc</keyword>